<sequence length="111" mass="13030">MVKVEKEYVNASVPSLNRPEKPKHCEKCDDYERMLESERKSNQQLKKLIEQQQLKDLNKEKQQPSTQPSGPCKTCADLRQLLDIEKQNTEQLNDMLKKEKLATEEERNAKD</sequence>
<evidence type="ECO:0000256" key="2">
    <source>
        <dbReference type="SAM" id="MobiDB-lite"/>
    </source>
</evidence>
<feature type="coiled-coil region" evidence="1">
    <location>
        <begin position="79"/>
        <end position="106"/>
    </location>
</feature>
<feature type="coiled-coil region" evidence="1">
    <location>
        <begin position="28"/>
        <end position="55"/>
    </location>
</feature>
<dbReference type="AlphaFoldDB" id="A0A8S2ZMH4"/>
<dbReference type="Proteomes" id="UP000681722">
    <property type="component" value="Unassembled WGS sequence"/>
</dbReference>
<dbReference type="EMBL" id="CAJOBC010139747">
    <property type="protein sequence ID" value="CAF4641367.1"/>
    <property type="molecule type" value="Genomic_DNA"/>
</dbReference>
<gene>
    <name evidence="3" type="ORF">SRO942_LOCUS50152</name>
</gene>
<organism evidence="3 4">
    <name type="scientific">Didymodactylos carnosus</name>
    <dbReference type="NCBI Taxonomy" id="1234261"/>
    <lineage>
        <taxon>Eukaryota</taxon>
        <taxon>Metazoa</taxon>
        <taxon>Spiralia</taxon>
        <taxon>Gnathifera</taxon>
        <taxon>Rotifera</taxon>
        <taxon>Eurotatoria</taxon>
        <taxon>Bdelloidea</taxon>
        <taxon>Philodinida</taxon>
        <taxon>Philodinidae</taxon>
        <taxon>Didymodactylos</taxon>
    </lineage>
</organism>
<feature type="non-terminal residue" evidence="3">
    <location>
        <position position="1"/>
    </location>
</feature>
<evidence type="ECO:0000313" key="4">
    <source>
        <dbReference type="Proteomes" id="UP000681722"/>
    </source>
</evidence>
<protein>
    <submittedName>
        <fullName evidence="3">Uncharacterized protein</fullName>
    </submittedName>
</protein>
<dbReference type="OrthoDB" id="10065091at2759"/>
<proteinExistence type="predicted"/>
<feature type="region of interest" description="Disordered" evidence="2">
    <location>
        <begin position="1"/>
        <end position="25"/>
    </location>
</feature>
<evidence type="ECO:0000313" key="3">
    <source>
        <dbReference type="EMBL" id="CAF4641367.1"/>
    </source>
</evidence>
<comment type="caution">
    <text evidence="3">The sequence shown here is derived from an EMBL/GenBank/DDBJ whole genome shotgun (WGS) entry which is preliminary data.</text>
</comment>
<accession>A0A8S2ZMH4</accession>
<keyword evidence="1" id="KW-0175">Coiled coil</keyword>
<name>A0A8S2ZMH4_9BILA</name>
<reference evidence="3" key="1">
    <citation type="submission" date="2021-02" db="EMBL/GenBank/DDBJ databases">
        <authorList>
            <person name="Nowell W R."/>
        </authorList>
    </citation>
    <scope>NUCLEOTIDE SEQUENCE</scope>
</reference>
<evidence type="ECO:0000256" key="1">
    <source>
        <dbReference type="SAM" id="Coils"/>
    </source>
</evidence>